<dbReference type="InterPro" id="IPR036249">
    <property type="entry name" value="Thioredoxin-like_sf"/>
</dbReference>
<feature type="domain" description="Thioredoxin" evidence="1">
    <location>
        <begin position="249"/>
        <end position="408"/>
    </location>
</feature>
<dbReference type="SUPFAM" id="SSF52833">
    <property type="entry name" value="Thioredoxin-like"/>
    <property type="match status" value="1"/>
</dbReference>
<dbReference type="CDD" id="cd02966">
    <property type="entry name" value="TlpA_like_family"/>
    <property type="match status" value="1"/>
</dbReference>
<protein>
    <submittedName>
        <fullName evidence="2">TlpA disulfide reductase family protein</fullName>
    </submittedName>
</protein>
<evidence type="ECO:0000259" key="1">
    <source>
        <dbReference type="PROSITE" id="PS51352"/>
    </source>
</evidence>
<organism evidence="2 3">
    <name type="scientific">Splendidivirga corallicola</name>
    <dbReference type="NCBI Taxonomy" id="3051826"/>
    <lineage>
        <taxon>Bacteria</taxon>
        <taxon>Pseudomonadati</taxon>
        <taxon>Bacteroidota</taxon>
        <taxon>Cytophagia</taxon>
        <taxon>Cytophagales</taxon>
        <taxon>Splendidivirgaceae</taxon>
        <taxon>Splendidivirga</taxon>
    </lineage>
</organism>
<dbReference type="RefSeq" id="WP_346751460.1">
    <property type="nucleotide sequence ID" value="NZ_JAUJEA010000002.1"/>
</dbReference>
<dbReference type="InterPro" id="IPR013766">
    <property type="entry name" value="Thioredoxin_domain"/>
</dbReference>
<keyword evidence="3" id="KW-1185">Reference proteome</keyword>
<dbReference type="Pfam" id="PF00578">
    <property type="entry name" value="AhpC-TSA"/>
    <property type="match status" value="1"/>
</dbReference>
<reference evidence="2" key="1">
    <citation type="submission" date="2023-06" db="EMBL/GenBank/DDBJ databases">
        <title>Genomic of Parafulvivirga corallium.</title>
        <authorList>
            <person name="Wang G."/>
        </authorList>
    </citation>
    <scope>NUCLEOTIDE SEQUENCE</scope>
    <source>
        <strain evidence="2">BMA10</strain>
    </source>
</reference>
<proteinExistence type="predicted"/>
<dbReference type="PROSITE" id="PS51352">
    <property type="entry name" value="THIOREDOXIN_2"/>
    <property type="match status" value="1"/>
</dbReference>
<dbReference type="PROSITE" id="PS51257">
    <property type="entry name" value="PROKAR_LIPOPROTEIN"/>
    <property type="match status" value="1"/>
</dbReference>
<gene>
    <name evidence="2" type="ORF">QQ008_08710</name>
</gene>
<accession>A0ABT8KL42</accession>
<dbReference type="Proteomes" id="UP001172082">
    <property type="component" value="Unassembled WGS sequence"/>
</dbReference>
<evidence type="ECO:0000313" key="2">
    <source>
        <dbReference type="EMBL" id="MDN5201440.1"/>
    </source>
</evidence>
<dbReference type="InterPro" id="IPR050553">
    <property type="entry name" value="Thioredoxin_ResA/DsbE_sf"/>
</dbReference>
<dbReference type="EMBL" id="JAUJEA010000002">
    <property type="protein sequence ID" value="MDN5201440.1"/>
    <property type="molecule type" value="Genomic_DNA"/>
</dbReference>
<name>A0ABT8KL42_9BACT</name>
<dbReference type="InterPro" id="IPR000866">
    <property type="entry name" value="AhpC/TSA"/>
</dbReference>
<sequence length="421" mass="48042">MVKLSSLALVFTFSCLVLLSCQTSKDSTPNLTTGIWRGIIEVQGNELPFNFEVIQQVDSSYALNFINGEEKIYVDEVEIVDDSLFITMHIFDIEIRAKIKDRALTGIYKKNYLEDYVLPFKAQHGVSYRFEPSNQPASTDFGGKWSVTFVDEEGVKNESVGIFEERDGQLFGTFLTTTGDYRFLEGSVRGNEMALSTYDGNHAFLFKAKALSEDSLKGDFWSGKTWHETWTAVRNDNASLPDANSLTYLKDGYDKISFSFPGLDGNLVSLDDEKYKNKVVLLQIFGTWCPNCMDETRFYADWYRQNKERDIAIIGLAYEQKDDFEYAKGRIEKMIKKLNVEYDYVVAGISDKEEAAKTLPMLNHVLSYPTTIFLDKKGDVRRIHTGFTGPGTGVYYEQFVEDFNAFMELLLTEETDNHRSS</sequence>
<evidence type="ECO:0000313" key="3">
    <source>
        <dbReference type="Proteomes" id="UP001172082"/>
    </source>
</evidence>
<dbReference type="PANTHER" id="PTHR42852:SF13">
    <property type="entry name" value="PROTEIN DIPZ"/>
    <property type="match status" value="1"/>
</dbReference>
<dbReference type="PANTHER" id="PTHR42852">
    <property type="entry name" value="THIOL:DISULFIDE INTERCHANGE PROTEIN DSBE"/>
    <property type="match status" value="1"/>
</dbReference>
<dbReference type="Gene3D" id="3.40.30.10">
    <property type="entry name" value="Glutaredoxin"/>
    <property type="match status" value="1"/>
</dbReference>
<comment type="caution">
    <text evidence="2">The sequence shown here is derived from an EMBL/GenBank/DDBJ whole genome shotgun (WGS) entry which is preliminary data.</text>
</comment>